<name>A0ABN9PL91_9DINO</name>
<keyword evidence="2" id="KW-1185">Reference proteome</keyword>
<gene>
    <name evidence="1" type="ORF">PCOR1329_LOCUS3964</name>
</gene>
<sequence>ADFCALAADADTVWDTVLIEGPMQEFCYWAFWVWRWCVLVRVRNCWELRIYADE</sequence>
<organism evidence="1 2">
    <name type="scientific">Prorocentrum cordatum</name>
    <dbReference type="NCBI Taxonomy" id="2364126"/>
    <lineage>
        <taxon>Eukaryota</taxon>
        <taxon>Sar</taxon>
        <taxon>Alveolata</taxon>
        <taxon>Dinophyceae</taxon>
        <taxon>Prorocentrales</taxon>
        <taxon>Prorocentraceae</taxon>
        <taxon>Prorocentrum</taxon>
    </lineage>
</organism>
<dbReference type="Proteomes" id="UP001189429">
    <property type="component" value="Unassembled WGS sequence"/>
</dbReference>
<reference evidence="1" key="1">
    <citation type="submission" date="2023-10" db="EMBL/GenBank/DDBJ databases">
        <authorList>
            <person name="Chen Y."/>
            <person name="Shah S."/>
            <person name="Dougan E. K."/>
            <person name="Thang M."/>
            <person name="Chan C."/>
        </authorList>
    </citation>
    <scope>NUCLEOTIDE SEQUENCE [LARGE SCALE GENOMIC DNA]</scope>
</reference>
<accession>A0ABN9PL91</accession>
<protein>
    <submittedName>
        <fullName evidence="1">Uncharacterized protein</fullName>
    </submittedName>
</protein>
<feature type="non-terminal residue" evidence="1">
    <location>
        <position position="1"/>
    </location>
</feature>
<evidence type="ECO:0000313" key="2">
    <source>
        <dbReference type="Proteomes" id="UP001189429"/>
    </source>
</evidence>
<proteinExistence type="predicted"/>
<feature type="non-terminal residue" evidence="1">
    <location>
        <position position="54"/>
    </location>
</feature>
<comment type="caution">
    <text evidence="1">The sequence shown here is derived from an EMBL/GenBank/DDBJ whole genome shotgun (WGS) entry which is preliminary data.</text>
</comment>
<evidence type="ECO:0000313" key="1">
    <source>
        <dbReference type="EMBL" id="CAK0793801.1"/>
    </source>
</evidence>
<dbReference type="EMBL" id="CAUYUJ010001030">
    <property type="protein sequence ID" value="CAK0793801.1"/>
    <property type="molecule type" value="Genomic_DNA"/>
</dbReference>